<dbReference type="Pfam" id="PF01636">
    <property type="entry name" value="APH"/>
    <property type="match status" value="1"/>
</dbReference>
<dbReference type="SUPFAM" id="SSF56112">
    <property type="entry name" value="Protein kinase-like (PK-like)"/>
    <property type="match status" value="1"/>
</dbReference>
<evidence type="ECO:0000259" key="1">
    <source>
        <dbReference type="Pfam" id="PF01636"/>
    </source>
</evidence>
<dbReference type="GO" id="GO:0016301">
    <property type="term" value="F:kinase activity"/>
    <property type="evidence" value="ECO:0007669"/>
    <property type="project" value="UniProtKB-KW"/>
</dbReference>
<feature type="domain" description="Aminoglycoside phosphotransferase" evidence="1">
    <location>
        <begin position="176"/>
        <end position="242"/>
    </location>
</feature>
<dbReference type="Proteomes" id="UP000190285">
    <property type="component" value="Unassembled WGS sequence"/>
</dbReference>
<evidence type="ECO:0000313" key="2">
    <source>
        <dbReference type="EMBL" id="SKC79956.1"/>
    </source>
</evidence>
<evidence type="ECO:0000313" key="3">
    <source>
        <dbReference type="Proteomes" id="UP000190285"/>
    </source>
</evidence>
<dbReference type="InterPro" id="IPR051678">
    <property type="entry name" value="AGP_Transferase"/>
</dbReference>
<dbReference type="Gene3D" id="3.90.1200.10">
    <property type="match status" value="1"/>
</dbReference>
<keyword evidence="2" id="KW-0808">Transferase</keyword>
<dbReference type="InterPro" id="IPR002575">
    <property type="entry name" value="Aminoglycoside_PTrfase"/>
</dbReference>
<dbReference type="PANTHER" id="PTHR21310">
    <property type="entry name" value="AMINOGLYCOSIDE PHOSPHOTRANSFERASE-RELATED-RELATED"/>
    <property type="match status" value="1"/>
</dbReference>
<reference evidence="3" key="1">
    <citation type="submission" date="2017-02" db="EMBL/GenBank/DDBJ databases">
        <authorList>
            <person name="Varghese N."/>
            <person name="Submissions S."/>
        </authorList>
    </citation>
    <scope>NUCLEOTIDE SEQUENCE [LARGE SCALE GENOMIC DNA]</scope>
    <source>
        <strain evidence="3">M1</strain>
    </source>
</reference>
<dbReference type="Gene3D" id="3.30.200.150">
    <property type="match status" value="1"/>
</dbReference>
<organism evidence="2 3">
    <name type="scientific">Maledivibacter halophilus</name>
    <dbReference type="NCBI Taxonomy" id="36842"/>
    <lineage>
        <taxon>Bacteria</taxon>
        <taxon>Bacillati</taxon>
        <taxon>Bacillota</taxon>
        <taxon>Clostridia</taxon>
        <taxon>Peptostreptococcales</taxon>
        <taxon>Caminicellaceae</taxon>
        <taxon>Maledivibacter</taxon>
    </lineage>
</organism>
<name>A0A1T5LVE8_9FIRM</name>
<dbReference type="InterPro" id="IPR011009">
    <property type="entry name" value="Kinase-like_dom_sf"/>
</dbReference>
<accession>A0A1T5LVE8</accession>
<protein>
    <submittedName>
        <fullName evidence="2">Hygromycin-B 4-O-kinase</fullName>
    </submittedName>
</protein>
<keyword evidence="3" id="KW-1185">Reference proteome</keyword>
<dbReference type="STRING" id="36842.SAMN02194393_03397"/>
<proteinExistence type="predicted"/>
<dbReference type="EMBL" id="FUZT01000008">
    <property type="protein sequence ID" value="SKC79956.1"/>
    <property type="molecule type" value="Genomic_DNA"/>
</dbReference>
<sequence>MKSFKLYMNTNQAKEVLNRIFDEAVRNVSHIEMGELSKVFSFIVKDQPYIVHFRNNNESFIKANYMYRIYGGQIPIPAVVKLGKIDEIFFCISKKAKGKPISSCSGSEQKIILNDVAKHFTNMSYIKVDSSQGYGWISPYGFASYKSWEEALASFFTEEQEGFYKDWTRLYETSFLEKSLFEEGYLAMMELAKHSPSTPHLVHGDFHLGNMLSNEKEVTGIVDWELAMYGDFMFDLAGLHFWAPHLEFPQKVRNLWLESGKDIMNFEERLHCHMLFKAVDGLRFYAKQEAKPSYDYIRAKVVTLLNEV</sequence>
<keyword evidence="2" id="KW-0418">Kinase</keyword>
<gene>
    <name evidence="2" type="ORF">SAMN02194393_03397</name>
</gene>
<dbReference type="AlphaFoldDB" id="A0A1T5LVE8"/>
<dbReference type="RefSeq" id="WP_170917471.1">
    <property type="nucleotide sequence ID" value="NZ_FUZT01000008.1"/>
</dbReference>